<proteinExistence type="predicted"/>
<sequence>MNQQELLRLALISILIGIGIGGLFLIILKLQRQNTVINSFIDFDNLVGLIGVVEIPFDQDSKGKVRVIFEGNTRYFKAVSHLTHQFEVGEKVLITEVQSNKIWVIPESELRNFNN</sequence>
<dbReference type="InterPro" id="IPR012340">
    <property type="entry name" value="NA-bd_OB-fold"/>
</dbReference>
<protein>
    <submittedName>
        <fullName evidence="2">(Dimethylallyl)adenosine tRNA methylthiotransferase</fullName>
    </submittedName>
</protein>
<evidence type="ECO:0000313" key="2">
    <source>
        <dbReference type="EMBL" id="GBF80234.1"/>
    </source>
</evidence>
<dbReference type="GO" id="GO:0016740">
    <property type="term" value="F:transferase activity"/>
    <property type="evidence" value="ECO:0007669"/>
    <property type="project" value="UniProtKB-KW"/>
</dbReference>
<comment type="caution">
    <text evidence="2">The sequence shown here is derived from an EMBL/GenBank/DDBJ whole genome shotgun (WGS) entry which is preliminary data.</text>
</comment>
<dbReference type="OrthoDB" id="517853at2"/>
<dbReference type="AlphaFoldDB" id="A0A401IG90"/>
<reference evidence="3" key="1">
    <citation type="submission" date="2017-05" db="EMBL/GenBank/DDBJ databases">
        <title>Physiological properties and genetic analysis related to exopolysaccharide production of fresh-water unicellular cyanobacterium Aphanothece sacrum, Suizenji Nori, that has been cultured as a food source in Japan.</title>
        <authorList>
            <person name="Kanesaki Y."/>
            <person name="Yoshikawa S."/>
            <person name="Ohki K."/>
        </authorList>
    </citation>
    <scope>NUCLEOTIDE SEQUENCE [LARGE SCALE GENOMIC DNA]</scope>
    <source>
        <strain evidence="3">FPU1</strain>
    </source>
</reference>
<organism evidence="2 3">
    <name type="scientific">Aphanothece sacrum FPU1</name>
    <dbReference type="NCBI Taxonomy" id="1920663"/>
    <lineage>
        <taxon>Bacteria</taxon>
        <taxon>Bacillati</taxon>
        <taxon>Cyanobacteriota</taxon>
        <taxon>Cyanophyceae</taxon>
        <taxon>Oscillatoriophycideae</taxon>
        <taxon>Chroococcales</taxon>
        <taxon>Aphanothecaceae</taxon>
        <taxon>Aphanothece</taxon>
    </lineage>
</organism>
<name>A0A401IG90_APHSA</name>
<accession>A0A401IG90</accession>
<dbReference type="Proteomes" id="UP000287247">
    <property type="component" value="Unassembled WGS sequence"/>
</dbReference>
<dbReference type="RefSeq" id="WP_125061080.1">
    <property type="nucleotide sequence ID" value="NZ_BDQK01000006.1"/>
</dbReference>
<keyword evidence="2" id="KW-0808">Transferase</keyword>
<dbReference type="Gene3D" id="2.40.50.140">
    <property type="entry name" value="Nucleic acid-binding proteins"/>
    <property type="match status" value="1"/>
</dbReference>
<keyword evidence="3" id="KW-1185">Reference proteome</keyword>
<gene>
    <name evidence="2" type="ORF">AsFPU1_1635</name>
</gene>
<feature type="transmembrane region" description="Helical" evidence="1">
    <location>
        <begin position="6"/>
        <end position="28"/>
    </location>
</feature>
<evidence type="ECO:0000256" key="1">
    <source>
        <dbReference type="SAM" id="Phobius"/>
    </source>
</evidence>
<keyword evidence="1" id="KW-0472">Membrane</keyword>
<keyword evidence="1" id="KW-0812">Transmembrane</keyword>
<dbReference type="EMBL" id="BDQK01000006">
    <property type="protein sequence ID" value="GBF80234.1"/>
    <property type="molecule type" value="Genomic_DNA"/>
</dbReference>
<evidence type="ECO:0000313" key="3">
    <source>
        <dbReference type="Proteomes" id="UP000287247"/>
    </source>
</evidence>
<keyword evidence="1" id="KW-1133">Transmembrane helix</keyword>